<proteinExistence type="predicted"/>
<dbReference type="Gramene" id="KQK98911">
    <property type="protein sequence ID" value="KQK98911"/>
    <property type="gene ID" value="SETIT_011589mg"/>
</dbReference>
<name>K3YBJ5_SETIT</name>
<dbReference type="HOGENOM" id="CLU_2965340_0_0_1"/>
<dbReference type="EnsemblPlants" id="KQK98911">
    <property type="protein sequence ID" value="KQK98911"/>
    <property type="gene ID" value="SETIT_011589mg"/>
</dbReference>
<dbReference type="InParanoid" id="K3YBJ5"/>
<dbReference type="EMBL" id="AGNK02004508">
    <property type="status" value="NOT_ANNOTATED_CDS"/>
    <property type="molecule type" value="Genomic_DNA"/>
</dbReference>
<protein>
    <submittedName>
        <fullName evidence="2">Uncharacterized protein</fullName>
    </submittedName>
</protein>
<evidence type="ECO:0000313" key="3">
    <source>
        <dbReference type="Proteomes" id="UP000004995"/>
    </source>
</evidence>
<sequence>MMFLHSDKKHGVQYWNSIRATHGKLQVRHAGHRRPGRVQDAHRYSRVVHQRKSHTGIDD</sequence>
<organism evidence="2 3">
    <name type="scientific">Setaria italica</name>
    <name type="common">Foxtail millet</name>
    <name type="synonym">Panicum italicum</name>
    <dbReference type="NCBI Taxonomy" id="4555"/>
    <lineage>
        <taxon>Eukaryota</taxon>
        <taxon>Viridiplantae</taxon>
        <taxon>Streptophyta</taxon>
        <taxon>Embryophyta</taxon>
        <taxon>Tracheophyta</taxon>
        <taxon>Spermatophyta</taxon>
        <taxon>Magnoliopsida</taxon>
        <taxon>Liliopsida</taxon>
        <taxon>Poales</taxon>
        <taxon>Poaceae</taxon>
        <taxon>PACMAD clade</taxon>
        <taxon>Panicoideae</taxon>
        <taxon>Panicodae</taxon>
        <taxon>Paniceae</taxon>
        <taxon>Cenchrinae</taxon>
        <taxon>Setaria</taxon>
    </lineage>
</organism>
<feature type="compositionally biased region" description="Basic residues" evidence="1">
    <location>
        <begin position="25"/>
        <end position="36"/>
    </location>
</feature>
<feature type="compositionally biased region" description="Basic residues" evidence="1">
    <location>
        <begin position="44"/>
        <end position="59"/>
    </location>
</feature>
<accession>K3YBJ5</accession>
<reference evidence="3" key="1">
    <citation type="journal article" date="2012" name="Nat. Biotechnol.">
        <title>Reference genome sequence of the model plant Setaria.</title>
        <authorList>
            <person name="Bennetzen J.L."/>
            <person name="Schmutz J."/>
            <person name="Wang H."/>
            <person name="Percifield R."/>
            <person name="Hawkins J."/>
            <person name="Pontaroli A.C."/>
            <person name="Estep M."/>
            <person name="Feng L."/>
            <person name="Vaughn J.N."/>
            <person name="Grimwood J."/>
            <person name="Jenkins J."/>
            <person name="Barry K."/>
            <person name="Lindquist E."/>
            <person name="Hellsten U."/>
            <person name="Deshpande S."/>
            <person name="Wang X."/>
            <person name="Wu X."/>
            <person name="Mitros T."/>
            <person name="Triplett J."/>
            <person name="Yang X."/>
            <person name="Ye C.Y."/>
            <person name="Mauro-Herrera M."/>
            <person name="Wang L."/>
            <person name="Li P."/>
            <person name="Sharma M."/>
            <person name="Sharma R."/>
            <person name="Ronald P.C."/>
            <person name="Panaud O."/>
            <person name="Kellogg E.A."/>
            <person name="Brutnell T.P."/>
            <person name="Doust A.N."/>
            <person name="Tuskan G.A."/>
            <person name="Rokhsar D."/>
            <person name="Devos K.M."/>
        </authorList>
    </citation>
    <scope>NUCLEOTIDE SEQUENCE [LARGE SCALE GENOMIC DNA]</scope>
    <source>
        <strain evidence="3">cv. Yugu1</strain>
    </source>
</reference>
<reference evidence="2" key="2">
    <citation type="submission" date="2018-08" db="UniProtKB">
        <authorList>
            <consortium name="EnsemblPlants"/>
        </authorList>
    </citation>
    <scope>IDENTIFICATION</scope>
    <source>
        <strain evidence="2">Yugu1</strain>
    </source>
</reference>
<dbReference type="AlphaFoldDB" id="K3YBJ5"/>
<keyword evidence="3" id="KW-1185">Reference proteome</keyword>
<dbReference type="Proteomes" id="UP000004995">
    <property type="component" value="Unassembled WGS sequence"/>
</dbReference>
<evidence type="ECO:0000256" key="1">
    <source>
        <dbReference type="SAM" id="MobiDB-lite"/>
    </source>
</evidence>
<evidence type="ECO:0000313" key="2">
    <source>
        <dbReference type="EnsemblPlants" id="KQK98911"/>
    </source>
</evidence>
<feature type="region of interest" description="Disordered" evidence="1">
    <location>
        <begin position="25"/>
        <end position="59"/>
    </location>
</feature>